<reference evidence="2 3" key="1">
    <citation type="submission" date="2018-04" db="EMBL/GenBank/DDBJ databases">
        <title>Pararhodobacter oceanense sp. nov., isolated from marine intertidal sediment.</title>
        <authorList>
            <person name="Wang X.-L."/>
            <person name="Du Z.-J."/>
        </authorList>
    </citation>
    <scope>NUCLEOTIDE SEQUENCE [LARGE SCALE GENOMIC DNA]</scope>
    <source>
        <strain evidence="2 3">AM505</strain>
    </source>
</reference>
<dbReference type="EMBL" id="QDKM01000002">
    <property type="protein sequence ID" value="PVH29666.1"/>
    <property type="molecule type" value="Genomic_DNA"/>
</dbReference>
<feature type="transmembrane region" description="Helical" evidence="1">
    <location>
        <begin position="6"/>
        <end position="26"/>
    </location>
</feature>
<gene>
    <name evidence="2" type="ORF">DDE20_06005</name>
</gene>
<sequence length="183" mass="20054">MIIDFIGAIATGFCLFGVLLLVNRLIGGRFGRWVYPAAVALGMIGYTVWAEYSWPVRTVEGSPQMQLASANEQSVVYRPWTYIWPQVTRLVLVDRSHTLVHPQAADLVLTQLVFIGRWEPIHVAGVVFDCATAARVDLGDGVTLQEDGTVAGADWRALAADDPVLRTACEVAEEVRDGRGERA</sequence>
<proteinExistence type="predicted"/>
<evidence type="ECO:0000313" key="2">
    <source>
        <dbReference type="EMBL" id="PVH29666.1"/>
    </source>
</evidence>
<dbReference type="AlphaFoldDB" id="A0A2T8HW57"/>
<keyword evidence="1" id="KW-0812">Transmembrane</keyword>
<comment type="caution">
    <text evidence="2">The sequence shown here is derived from an EMBL/GenBank/DDBJ whole genome shotgun (WGS) entry which is preliminary data.</text>
</comment>
<keyword evidence="1" id="KW-1133">Transmembrane helix</keyword>
<evidence type="ECO:0000313" key="3">
    <source>
        <dbReference type="Proteomes" id="UP000245911"/>
    </source>
</evidence>
<keyword evidence="1" id="KW-0472">Membrane</keyword>
<organism evidence="2 3">
    <name type="scientific">Pararhodobacter oceanensis</name>
    <dbReference type="NCBI Taxonomy" id="2172121"/>
    <lineage>
        <taxon>Bacteria</taxon>
        <taxon>Pseudomonadati</taxon>
        <taxon>Pseudomonadota</taxon>
        <taxon>Alphaproteobacteria</taxon>
        <taxon>Rhodobacterales</taxon>
        <taxon>Paracoccaceae</taxon>
        <taxon>Pararhodobacter</taxon>
    </lineage>
</organism>
<dbReference type="RefSeq" id="WP_116557554.1">
    <property type="nucleotide sequence ID" value="NZ_QDKM01000002.1"/>
</dbReference>
<protein>
    <submittedName>
        <fullName evidence="2">Uncharacterized protein</fullName>
    </submittedName>
</protein>
<accession>A0A2T8HW57</accession>
<keyword evidence="3" id="KW-1185">Reference proteome</keyword>
<dbReference type="Proteomes" id="UP000245911">
    <property type="component" value="Unassembled WGS sequence"/>
</dbReference>
<feature type="transmembrane region" description="Helical" evidence="1">
    <location>
        <begin position="33"/>
        <end position="54"/>
    </location>
</feature>
<evidence type="ECO:0000256" key="1">
    <source>
        <dbReference type="SAM" id="Phobius"/>
    </source>
</evidence>
<name>A0A2T8HW57_9RHOB</name>
<dbReference type="OrthoDB" id="8601734at2"/>